<comment type="caution">
    <text evidence="1">The sequence shown here is derived from an EMBL/GenBank/DDBJ whole genome shotgun (WGS) entry which is preliminary data.</text>
</comment>
<evidence type="ECO:0000313" key="1">
    <source>
        <dbReference type="EMBL" id="GKX68629.1"/>
    </source>
</evidence>
<sequence length="168" mass="20355">MASNQNKYISMEELQNKWFFYVEDMKIPDEDINTIRPLSKEYSSLIWNENISSLKHHFALFREEEKQLLQLEKVDYDWQEDWNNDQYDNLKEYLSKNIPYITSDKIIVFWQKQSSVETGWEIFLKHWPNFLFEDEGVVLMNKTNDNILLFTSDGRLQMGKRLLRSNIL</sequence>
<keyword evidence="2" id="KW-1185">Reference proteome</keyword>
<protein>
    <submittedName>
        <fullName evidence="1">Uncharacterized protein</fullName>
    </submittedName>
</protein>
<dbReference type="EMBL" id="BROD01000001">
    <property type="protein sequence ID" value="GKX68629.1"/>
    <property type="molecule type" value="Genomic_DNA"/>
</dbReference>
<dbReference type="Proteomes" id="UP001058074">
    <property type="component" value="Unassembled WGS sequence"/>
</dbReference>
<organism evidence="1 2">
    <name type="scientific">Inconstantimicrobium mannanitabidum</name>
    <dbReference type="NCBI Taxonomy" id="1604901"/>
    <lineage>
        <taxon>Bacteria</taxon>
        <taxon>Bacillati</taxon>
        <taxon>Bacillota</taxon>
        <taxon>Clostridia</taxon>
        <taxon>Eubacteriales</taxon>
        <taxon>Clostridiaceae</taxon>
        <taxon>Inconstantimicrobium</taxon>
    </lineage>
</organism>
<name>A0ACB5RHS8_9CLOT</name>
<gene>
    <name evidence="1" type="ORF">rsdtw13_38870</name>
</gene>
<accession>A0ACB5RHS8</accession>
<evidence type="ECO:0000313" key="2">
    <source>
        <dbReference type="Proteomes" id="UP001058074"/>
    </source>
</evidence>
<reference evidence="1" key="1">
    <citation type="journal article" date="2025" name="Int. J. Syst. Evol. Microbiol.">
        <title>Inconstantimicrobium mannanitabidum sp. nov., a novel member of the family Clostridiaceae isolated from anoxic soil under the treatment of reductive soil disinfestation.</title>
        <authorList>
            <person name="Ueki A."/>
            <person name="Tonouchi A."/>
            <person name="Honma S."/>
            <person name="Kaku N."/>
            <person name="Ueki K."/>
        </authorList>
    </citation>
    <scope>NUCLEOTIDE SEQUENCE</scope>
    <source>
        <strain evidence="1">TW13</strain>
    </source>
</reference>
<proteinExistence type="predicted"/>